<sequence length="118" mass="12881">MGFTSRSVNLSWAPSLSSHGSPISHYIIHTRSQVIETFPTSSQVPLDPSPFSPVGEEGEWDVQNALVTLTNATSSQVIGLLPYTVYSFRVVAINSLGPSTPSRESYYMVTLREGTIFT</sequence>
<dbReference type="PROSITE" id="PS50853">
    <property type="entry name" value="FN3"/>
    <property type="match status" value="1"/>
</dbReference>
<proteinExistence type="predicted"/>
<reference evidence="3" key="1">
    <citation type="submission" date="2021-11" db="EMBL/GenBank/DDBJ databases">
        <authorList>
            <person name="Schell T."/>
        </authorList>
    </citation>
    <scope>NUCLEOTIDE SEQUENCE</scope>
    <source>
        <strain evidence="3">M5</strain>
    </source>
</reference>
<feature type="domain" description="Fibronectin type-III" evidence="2">
    <location>
        <begin position="1"/>
        <end position="114"/>
    </location>
</feature>
<organism evidence="3 4">
    <name type="scientific">Daphnia galeata</name>
    <dbReference type="NCBI Taxonomy" id="27404"/>
    <lineage>
        <taxon>Eukaryota</taxon>
        <taxon>Metazoa</taxon>
        <taxon>Ecdysozoa</taxon>
        <taxon>Arthropoda</taxon>
        <taxon>Crustacea</taxon>
        <taxon>Branchiopoda</taxon>
        <taxon>Diplostraca</taxon>
        <taxon>Cladocera</taxon>
        <taxon>Anomopoda</taxon>
        <taxon>Daphniidae</taxon>
        <taxon>Daphnia</taxon>
    </lineage>
</organism>
<dbReference type="AlphaFoldDB" id="A0A8J2WM51"/>
<accession>A0A8J2WM51</accession>
<name>A0A8J2WM51_9CRUS</name>
<dbReference type="InterPro" id="IPR050964">
    <property type="entry name" value="Striated_Muscle_Regulatory"/>
</dbReference>
<evidence type="ECO:0000259" key="2">
    <source>
        <dbReference type="PROSITE" id="PS50853"/>
    </source>
</evidence>
<dbReference type="Pfam" id="PF00041">
    <property type="entry name" value="fn3"/>
    <property type="match status" value="1"/>
</dbReference>
<dbReference type="OrthoDB" id="6370910at2759"/>
<dbReference type="CDD" id="cd00063">
    <property type="entry name" value="FN3"/>
    <property type="match status" value="1"/>
</dbReference>
<dbReference type="SUPFAM" id="SSF49265">
    <property type="entry name" value="Fibronectin type III"/>
    <property type="match status" value="1"/>
</dbReference>
<dbReference type="InterPro" id="IPR036116">
    <property type="entry name" value="FN3_sf"/>
</dbReference>
<dbReference type="PRINTS" id="PR00014">
    <property type="entry name" value="FNTYPEIII"/>
</dbReference>
<protein>
    <recommendedName>
        <fullName evidence="2">Fibronectin type-III domain-containing protein</fullName>
    </recommendedName>
</protein>
<dbReference type="EMBL" id="CAKKLH010000281">
    <property type="protein sequence ID" value="CAH0108119.1"/>
    <property type="molecule type" value="Genomic_DNA"/>
</dbReference>
<dbReference type="Proteomes" id="UP000789390">
    <property type="component" value="Unassembled WGS sequence"/>
</dbReference>
<keyword evidence="1" id="KW-0677">Repeat</keyword>
<dbReference type="InterPro" id="IPR003961">
    <property type="entry name" value="FN3_dom"/>
</dbReference>
<gene>
    <name evidence="3" type="ORF">DGAL_LOCUS11485</name>
</gene>
<dbReference type="Gene3D" id="2.60.40.10">
    <property type="entry name" value="Immunoglobulins"/>
    <property type="match status" value="1"/>
</dbReference>
<dbReference type="PANTHER" id="PTHR13817:SF166">
    <property type="entry name" value="NEURONAL IGCAM-RELATED"/>
    <property type="match status" value="1"/>
</dbReference>
<comment type="caution">
    <text evidence="3">The sequence shown here is derived from an EMBL/GenBank/DDBJ whole genome shotgun (WGS) entry which is preliminary data.</text>
</comment>
<evidence type="ECO:0000313" key="3">
    <source>
        <dbReference type="EMBL" id="CAH0108119.1"/>
    </source>
</evidence>
<evidence type="ECO:0000313" key="4">
    <source>
        <dbReference type="Proteomes" id="UP000789390"/>
    </source>
</evidence>
<dbReference type="PANTHER" id="PTHR13817">
    <property type="entry name" value="TITIN"/>
    <property type="match status" value="1"/>
</dbReference>
<keyword evidence="4" id="KW-1185">Reference proteome</keyword>
<evidence type="ECO:0000256" key="1">
    <source>
        <dbReference type="ARBA" id="ARBA00022737"/>
    </source>
</evidence>
<dbReference type="InterPro" id="IPR013783">
    <property type="entry name" value="Ig-like_fold"/>
</dbReference>